<evidence type="ECO:0000256" key="7">
    <source>
        <dbReference type="RuleBase" id="RU367016"/>
    </source>
</evidence>
<dbReference type="InterPro" id="IPR032818">
    <property type="entry name" value="DedA-like"/>
</dbReference>
<gene>
    <name evidence="10" type="ORF">DKM44_11665</name>
</gene>
<organism evidence="10 11">
    <name type="scientific">Deinococcus irradiatisoli</name>
    <dbReference type="NCBI Taxonomy" id="2202254"/>
    <lineage>
        <taxon>Bacteria</taxon>
        <taxon>Thermotogati</taxon>
        <taxon>Deinococcota</taxon>
        <taxon>Deinococci</taxon>
        <taxon>Deinococcales</taxon>
        <taxon>Deinococcaceae</taxon>
        <taxon>Deinococcus</taxon>
    </lineage>
</organism>
<evidence type="ECO:0000259" key="9">
    <source>
        <dbReference type="Pfam" id="PF09335"/>
    </source>
</evidence>
<proteinExistence type="inferred from homology"/>
<evidence type="ECO:0000256" key="1">
    <source>
        <dbReference type="ARBA" id="ARBA00004651"/>
    </source>
</evidence>
<feature type="region of interest" description="Disordered" evidence="8">
    <location>
        <begin position="199"/>
        <end position="227"/>
    </location>
</feature>
<keyword evidence="3 7" id="KW-1003">Cell membrane</keyword>
<evidence type="ECO:0000256" key="3">
    <source>
        <dbReference type="ARBA" id="ARBA00022475"/>
    </source>
</evidence>
<feature type="transmembrane region" description="Helical" evidence="7">
    <location>
        <begin position="134"/>
        <end position="157"/>
    </location>
</feature>
<dbReference type="KEGG" id="dez:DKM44_11665"/>
<keyword evidence="4 7" id="KW-0812">Transmembrane</keyword>
<dbReference type="PANTHER" id="PTHR30353">
    <property type="entry name" value="INNER MEMBRANE PROTEIN DEDA-RELATED"/>
    <property type="match status" value="1"/>
</dbReference>
<evidence type="ECO:0000256" key="8">
    <source>
        <dbReference type="SAM" id="MobiDB-lite"/>
    </source>
</evidence>
<keyword evidence="11" id="KW-1185">Reference proteome</keyword>
<dbReference type="OrthoDB" id="70624at2"/>
<dbReference type="AlphaFoldDB" id="A0A2Z3JFI9"/>
<comment type="similarity">
    <text evidence="2 7">Belongs to the DedA family.</text>
</comment>
<dbReference type="InterPro" id="IPR032816">
    <property type="entry name" value="VTT_dom"/>
</dbReference>
<dbReference type="EMBL" id="CP029494">
    <property type="protein sequence ID" value="AWN23802.1"/>
    <property type="molecule type" value="Genomic_DNA"/>
</dbReference>
<sequence length="227" mass="25184">MVESLLHWLQTLNAPLVQFINFLLLVLEGVGLPAVPYEASMLALGLMIHEHTTTLWEAVLYGTLGNTLGNLIGYYIGPRGLRLIPKKTQQRLGLTQIQTLLERHGPWMAVISRWFGPLRTLFILYARTAGLKPLPYLLCSFVGALSWTAVWQIGMWLGGVAFLAIWHRYQIYGLIGLVVLSVPGYFIYRAVKAARSEVEAAEQSNTQREQEGASTPAGPEGGRGRLP</sequence>
<protein>
    <submittedName>
        <fullName evidence="10">Alkaline phosphatase</fullName>
    </submittedName>
</protein>
<keyword evidence="6 7" id="KW-0472">Membrane</keyword>
<feature type="transmembrane region" description="Helical" evidence="7">
    <location>
        <begin position="12"/>
        <end position="35"/>
    </location>
</feature>
<accession>A0A2Z3JFI9</accession>
<dbReference type="PANTHER" id="PTHR30353:SF15">
    <property type="entry name" value="INNER MEMBRANE PROTEIN YABI"/>
    <property type="match status" value="1"/>
</dbReference>
<comment type="subcellular location">
    <subcellularLocation>
        <location evidence="1 7">Cell membrane</location>
        <topology evidence="1 7">Multi-pass membrane protein</topology>
    </subcellularLocation>
</comment>
<reference evidence="10 11" key="1">
    <citation type="submission" date="2018-05" db="EMBL/GenBank/DDBJ databases">
        <title>Complete Genome Sequence of Deinococcus sp. strain 17bor-2.</title>
        <authorList>
            <person name="Srinivasan S."/>
        </authorList>
    </citation>
    <scope>NUCLEOTIDE SEQUENCE [LARGE SCALE GENOMIC DNA]</scope>
    <source>
        <strain evidence="10 11">17bor-2</strain>
    </source>
</reference>
<evidence type="ECO:0000256" key="6">
    <source>
        <dbReference type="ARBA" id="ARBA00023136"/>
    </source>
</evidence>
<feature type="domain" description="VTT" evidence="9">
    <location>
        <begin position="35"/>
        <end position="151"/>
    </location>
</feature>
<dbReference type="Proteomes" id="UP000245368">
    <property type="component" value="Chromosome"/>
</dbReference>
<keyword evidence="5 7" id="KW-1133">Transmembrane helix</keyword>
<evidence type="ECO:0000256" key="2">
    <source>
        <dbReference type="ARBA" id="ARBA00010792"/>
    </source>
</evidence>
<dbReference type="GO" id="GO:0005886">
    <property type="term" value="C:plasma membrane"/>
    <property type="evidence" value="ECO:0007669"/>
    <property type="project" value="UniProtKB-SubCell"/>
</dbReference>
<dbReference type="RefSeq" id="WP_109827530.1">
    <property type="nucleotide sequence ID" value="NZ_CP029494.1"/>
</dbReference>
<evidence type="ECO:0000313" key="10">
    <source>
        <dbReference type="EMBL" id="AWN23802.1"/>
    </source>
</evidence>
<evidence type="ECO:0000256" key="5">
    <source>
        <dbReference type="ARBA" id="ARBA00022989"/>
    </source>
</evidence>
<evidence type="ECO:0000313" key="11">
    <source>
        <dbReference type="Proteomes" id="UP000245368"/>
    </source>
</evidence>
<dbReference type="Pfam" id="PF09335">
    <property type="entry name" value="VTT_dom"/>
    <property type="match status" value="1"/>
</dbReference>
<evidence type="ECO:0000256" key="4">
    <source>
        <dbReference type="ARBA" id="ARBA00022692"/>
    </source>
</evidence>
<feature type="transmembrane region" description="Helical" evidence="7">
    <location>
        <begin position="169"/>
        <end position="188"/>
    </location>
</feature>
<name>A0A2Z3JFI9_9DEIO</name>
<feature type="transmembrane region" description="Helical" evidence="7">
    <location>
        <begin position="55"/>
        <end position="77"/>
    </location>
</feature>